<protein>
    <recommendedName>
        <fullName evidence="2">NADAR domain-containing protein</fullName>
    </recommendedName>
</protein>
<feature type="compositionally biased region" description="Polar residues" evidence="1">
    <location>
        <begin position="166"/>
        <end position="182"/>
    </location>
</feature>
<evidence type="ECO:0000313" key="4">
    <source>
        <dbReference type="Proteomes" id="UP001620626"/>
    </source>
</evidence>
<feature type="compositionally biased region" description="Polar residues" evidence="1">
    <location>
        <begin position="213"/>
        <end position="242"/>
    </location>
</feature>
<feature type="region of interest" description="Disordered" evidence="1">
    <location>
        <begin position="166"/>
        <end position="193"/>
    </location>
</feature>
<dbReference type="Pfam" id="PF08719">
    <property type="entry name" value="NADAR"/>
    <property type="match status" value="1"/>
</dbReference>
<evidence type="ECO:0000259" key="2">
    <source>
        <dbReference type="Pfam" id="PF08719"/>
    </source>
</evidence>
<dbReference type="Proteomes" id="UP001620626">
    <property type="component" value="Unassembled WGS sequence"/>
</dbReference>
<feature type="region of interest" description="Disordered" evidence="1">
    <location>
        <begin position="306"/>
        <end position="332"/>
    </location>
</feature>
<evidence type="ECO:0000256" key="1">
    <source>
        <dbReference type="SAM" id="MobiDB-lite"/>
    </source>
</evidence>
<accession>A0ABD2KSH8</accession>
<dbReference type="CDD" id="cd15457">
    <property type="entry name" value="NADAR"/>
    <property type="match status" value="1"/>
</dbReference>
<dbReference type="SUPFAM" id="SSF143990">
    <property type="entry name" value="YbiA-like"/>
    <property type="match status" value="1"/>
</dbReference>
<organism evidence="3 4">
    <name type="scientific">Heterodera trifolii</name>
    <dbReference type="NCBI Taxonomy" id="157864"/>
    <lineage>
        <taxon>Eukaryota</taxon>
        <taxon>Metazoa</taxon>
        <taxon>Ecdysozoa</taxon>
        <taxon>Nematoda</taxon>
        <taxon>Chromadorea</taxon>
        <taxon>Rhabditida</taxon>
        <taxon>Tylenchina</taxon>
        <taxon>Tylenchomorpha</taxon>
        <taxon>Tylenchoidea</taxon>
        <taxon>Heteroderidae</taxon>
        <taxon>Heteroderinae</taxon>
        <taxon>Heterodera</taxon>
    </lineage>
</organism>
<dbReference type="InterPro" id="IPR012816">
    <property type="entry name" value="NADAR"/>
</dbReference>
<proteinExistence type="predicted"/>
<feature type="domain" description="NADAR" evidence="2">
    <location>
        <begin position="9"/>
        <end position="158"/>
    </location>
</feature>
<dbReference type="InterPro" id="IPR037238">
    <property type="entry name" value="YbiA-like_sf"/>
</dbReference>
<gene>
    <name evidence="3" type="ORF">niasHT_026613</name>
</gene>
<name>A0ABD2KSH8_9BILA</name>
<reference evidence="3 4" key="1">
    <citation type="submission" date="2024-10" db="EMBL/GenBank/DDBJ databases">
        <authorList>
            <person name="Kim D."/>
        </authorList>
    </citation>
    <scope>NUCLEOTIDE SEQUENCE [LARGE SCALE GENOMIC DNA]</scope>
    <source>
        <strain evidence="3">BH-2024</strain>
    </source>
</reference>
<evidence type="ECO:0000313" key="3">
    <source>
        <dbReference type="EMBL" id="KAL3105838.1"/>
    </source>
</evidence>
<dbReference type="NCBIfam" id="TIGR02464">
    <property type="entry name" value="ribofla_fusion"/>
    <property type="match status" value="1"/>
</dbReference>
<dbReference type="EMBL" id="JBICBT010000676">
    <property type="protein sequence ID" value="KAL3105838.1"/>
    <property type="molecule type" value="Genomic_DNA"/>
</dbReference>
<dbReference type="AlphaFoldDB" id="A0ABD2KSH8"/>
<comment type="caution">
    <text evidence="3">The sequence shown here is derived from an EMBL/GenBank/DDBJ whole genome shotgun (WGS) entry which is preliminary data.</text>
</comment>
<sequence>MIPFLSNIPEHKYLSNFYPAPFFYPPSSCHFLSSEQCYQSTKATFFQRFDLDTEILQTTSPVVAKRLGARAQNEADPAAVKVWHSTKQSKMEEILFHKFDQNPALAECLISTGEKFLVEASHSDRFWGAGATIDDIRQWNFTGRNTMGQLLMELREKFKESLQALTTSDDSTITPAASSTEPADSFDPFSHSVVPSSPLSSMETLLALISVSSPSENQNLSKNSPAPSPPRTENQPMPSSSDPDIIFLEEISPPKIPENAPLAKVNFENVNPLNWDEIMEAANAISDSPIPSPKYNVSHAPFPIAQSQQSQETVDHIPQQSPSSQVPVTQNPQMQNSEQEITILEPETPSRIVKYQIAQSFPFTIAAKVSQGLGHAEKWPNYLISDPIQGKDLLNGDCIFFSSFVVVPPSHPIISSPLSTIPTLKAFHKGINPQLYGCQYPLHLVQGIAVGHKIFKTSQANNLPASSGDNNFAISMDSTSPPSAASVVAASVGTASVALTGRRKCQRRKCRFDWAPHLSAPQVSSPQVSAPQVSL</sequence>
<feature type="region of interest" description="Disordered" evidence="1">
    <location>
        <begin position="213"/>
        <end position="245"/>
    </location>
</feature>
<dbReference type="Gene3D" id="1.10.357.40">
    <property type="entry name" value="YbiA-like"/>
    <property type="match status" value="1"/>
</dbReference>
<feature type="compositionally biased region" description="Low complexity" evidence="1">
    <location>
        <begin position="318"/>
        <end position="328"/>
    </location>
</feature>
<keyword evidence="4" id="KW-1185">Reference proteome</keyword>